<protein>
    <submittedName>
        <fullName evidence="3">M56 family metallopeptidase</fullName>
    </submittedName>
</protein>
<dbReference type="Proteomes" id="UP001232001">
    <property type="component" value="Chromosome"/>
</dbReference>
<sequence length="768" mass="89030">MITYFIKSGICLALLLVFYHLVLEREKMHQFNRFYLLGSVLFSFVAPLYKIYIEVPLPASKVFVPTTINNTLTTEVVTPQIETINYTQFLWFAYLLIASILLIRFLKNLRSIYIKVKRHQKIKKEKATLVLVDDNICPHTFWNYIFINKEEYNSNKIETELYTHELTHATQKHTFDVVLIELLHVVFWINPIFIFLKKAMKLNHEFLADTNVITTCKNTTKYQYLLLNRAAWNNEYYLASNLNYVLTKKRLLMMTKQSSRINMLLKKLAVIPLFVGSTFLFAERVAAYENNSELLDAEITKSELPKEIVPTDSSVLENSKEKLKKVTSLPLSSDDKTQPEKFLAAVKRDGDHVHLSCYNCKRWAGLDIPLNKEFIITDWGFSNNSHVAISEYAFTIKATEKEIFFKGLKNTAWLDLSFTLHENRTQYLNQSGMVAMNKKDLKIRKDNFNLELLREFTFRNSTYKISHKTNGDAYYRNYYQLTEKEKSKLQPSTNLNKEQQKAFEEFKNLKALNKLPPVKTVDIILSYRKFVDKIKFEKVYRKGDFISLNNIYKKLSKNQKALVEKPSSVFNATKTENWNINDSIPKPPANNKTGYKYVNNQTLFYVKNDQGITYYNRWGQVVTKEGKIINPAQTASDKIIPSQNIAKVHKDDKVVSEFKKTNVPPLPSTPNFPEVKKGEVSNIPPPNPPTALQGEVSNIPPPPKPIPPLEYIKKHKGNNTEYYYNGKKISYKKAIKILEANSSINLQSWHKNGKATFKLSDEPITIKI</sequence>
<feature type="domain" description="Peptidase M56" evidence="2">
    <location>
        <begin position="73"/>
        <end position="235"/>
    </location>
</feature>
<evidence type="ECO:0000313" key="3">
    <source>
        <dbReference type="EMBL" id="WGH74069.1"/>
    </source>
</evidence>
<proteinExistence type="predicted"/>
<keyword evidence="1" id="KW-1133">Transmembrane helix</keyword>
<evidence type="ECO:0000256" key="1">
    <source>
        <dbReference type="SAM" id="Phobius"/>
    </source>
</evidence>
<reference evidence="3 4" key="1">
    <citation type="submission" date="2023-04" db="EMBL/GenBank/DDBJ databases">
        <title>Tenacibaculum tangerinum sp. nov., isolated from sea tidal flat of South Korea.</title>
        <authorList>
            <person name="Lee S.H."/>
            <person name="Kim J.-J."/>
        </authorList>
    </citation>
    <scope>NUCLEOTIDE SEQUENCE [LARGE SCALE GENOMIC DNA]</scope>
    <source>
        <strain evidence="3 4">GRR-S3-23</strain>
    </source>
</reference>
<feature type="transmembrane region" description="Helical" evidence="1">
    <location>
        <begin position="177"/>
        <end position="196"/>
    </location>
</feature>
<name>A0ABY8L266_9FLAO</name>
<keyword evidence="4" id="KW-1185">Reference proteome</keyword>
<dbReference type="InterPro" id="IPR008756">
    <property type="entry name" value="Peptidase_M56"/>
</dbReference>
<feature type="transmembrane region" description="Helical" evidence="1">
    <location>
        <begin position="6"/>
        <end position="22"/>
    </location>
</feature>
<evidence type="ECO:0000313" key="4">
    <source>
        <dbReference type="Proteomes" id="UP001232001"/>
    </source>
</evidence>
<evidence type="ECO:0000259" key="2">
    <source>
        <dbReference type="Pfam" id="PF05569"/>
    </source>
</evidence>
<feature type="transmembrane region" description="Helical" evidence="1">
    <location>
        <begin position="89"/>
        <end position="106"/>
    </location>
</feature>
<accession>A0ABY8L266</accession>
<keyword evidence="1" id="KW-0472">Membrane</keyword>
<dbReference type="Pfam" id="PF05569">
    <property type="entry name" value="Peptidase_M56"/>
    <property type="match status" value="1"/>
</dbReference>
<dbReference type="RefSeq" id="WP_279649950.1">
    <property type="nucleotide sequence ID" value="NZ_CP122539.1"/>
</dbReference>
<dbReference type="EMBL" id="CP122539">
    <property type="protein sequence ID" value="WGH74069.1"/>
    <property type="molecule type" value="Genomic_DNA"/>
</dbReference>
<organism evidence="3 4">
    <name type="scientific">Tenacibaculum tangerinum</name>
    <dbReference type="NCBI Taxonomy" id="3038772"/>
    <lineage>
        <taxon>Bacteria</taxon>
        <taxon>Pseudomonadati</taxon>
        <taxon>Bacteroidota</taxon>
        <taxon>Flavobacteriia</taxon>
        <taxon>Flavobacteriales</taxon>
        <taxon>Flavobacteriaceae</taxon>
        <taxon>Tenacibaculum</taxon>
    </lineage>
</organism>
<feature type="transmembrane region" description="Helical" evidence="1">
    <location>
        <begin position="34"/>
        <end position="53"/>
    </location>
</feature>
<keyword evidence="1" id="KW-0812">Transmembrane</keyword>
<gene>
    <name evidence="3" type="ORF">P8625_08030</name>
</gene>